<dbReference type="PROSITE" id="PS00165">
    <property type="entry name" value="DEHYDRATASE_SER_THR"/>
    <property type="match status" value="1"/>
</dbReference>
<dbReference type="InterPro" id="IPR001926">
    <property type="entry name" value="TrpB-like_PALP"/>
</dbReference>
<keyword evidence="23" id="KW-1185">Reference proteome</keyword>
<name>A0A8B6DP10_MYTGA</name>
<sequence>MSSRETVDFIYEAHERIKPFVHKTPVYTNTTFNNLIGKEAFFKCENLQKTGSFKARGALNTILKLKKSNPNLKGVVAYSSGNHGLATAWASHLAGVKCSVVVPKTTSEFKVTAVQGYGAKVVKCEYDPISRLEACETIATKEGYEIIHTSDHDDVIHGQGTIALEFLQEVPDLDAILVSASGGGMISGIAIAAKAINNNIKIFMVEPKGKMAEESLRSGKRLWPNPPQFIDTIAEGLMSQQLGNLTFPIICRLVEKEVFTVGNEDIINGMVFSFRYLKMVIEAAAGATVAAAMSEKLKQMDPGIKKIGVILCGGNIDILKLPWYSSTYQNGPKRFKLF</sequence>
<evidence type="ECO:0000256" key="17">
    <source>
        <dbReference type="ARBA" id="ARBA00070760"/>
    </source>
</evidence>
<comment type="catalytic activity">
    <reaction evidence="13">
        <text>L-serine = D-serine</text>
        <dbReference type="Rhea" id="RHEA:10980"/>
        <dbReference type="ChEBI" id="CHEBI:33384"/>
        <dbReference type="ChEBI" id="CHEBI:35247"/>
        <dbReference type="EC" id="5.1.1.18"/>
    </reaction>
</comment>
<dbReference type="PANTHER" id="PTHR43050">
    <property type="entry name" value="SERINE / THREONINE RACEMASE FAMILY MEMBER"/>
    <property type="match status" value="1"/>
</dbReference>
<dbReference type="OrthoDB" id="4418812at2759"/>
<feature type="domain" description="Tryptophan synthase beta chain-like PALP" evidence="21">
    <location>
        <begin position="18"/>
        <end position="313"/>
    </location>
</feature>
<evidence type="ECO:0000256" key="13">
    <source>
        <dbReference type="ARBA" id="ARBA00051769"/>
    </source>
</evidence>
<comment type="cofactor">
    <cofactor evidence="3">
        <name>Mn(2+)</name>
        <dbReference type="ChEBI" id="CHEBI:29035"/>
    </cofactor>
</comment>
<comment type="similarity">
    <text evidence="5">Belongs to the serine/threonine dehydratase family.</text>
</comment>
<keyword evidence="9" id="KW-0456">Lyase</keyword>
<dbReference type="EC" id="4.3.1.17" evidence="6"/>
<dbReference type="EC" id="5.1.1.18" evidence="16"/>
<evidence type="ECO:0000256" key="15">
    <source>
        <dbReference type="ARBA" id="ARBA00066349"/>
    </source>
</evidence>
<comment type="cofactor">
    <cofactor evidence="1">
        <name>Ca(2+)</name>
        <dbReference type="ChEBI" id="CHEBI:29108"/>
    </cofactor>
</comment>
<evidence type="ECO:0000256" key="8">
    <source>
        <dbReference type="ARBA" id="ARBA00022898"/>
    </source>
</evidence>
<evidence type="ECO:0000256" key="14">
    <source>
        <dbReference type="ARBA" id="ARBA00056426"/>
    </source>
</evidence>
<evidence type="ECO:0000256" key="3">
    <source>
        <dbReference type="ARBA" id="ARBA00001936"/>
    </source>
</evidence>
<evidence type="ECO:0000256" key="19">
    <source>
        <dbReference type="ARBA" id="ARBA00081060"/>
    </source>
</evidence>
<comment type="catalytic activity">
    <reaction evidence="12">
        <text>D-serine = pyruvate + NH4(+)</text>
        <dbReference type="Rhea" id="RHEA:13977"/>
        <dbReference type="ChEBI" id="CHEBI:15361"/>
        <dbReference type="ChEBI" id="CHEBI:28938"/>
        <dbReference type="ChEBI" id="CHEBI:35247"/>
        <dbReference type="EC" id="4.3.1.18"/>
    </reaction>
</comment>
<dbReference type="Proteomes" id="UP000596742">
    <property type="component" value="Unassembled WGS sequence"/>
</dbReference>
<evidence type="ECO:0000259" key="21">
    <source>
        <dbReference type="Pfam" id="PF00291"/>
    </source>
</evidence>
<dbReference type="GO" id="GO:0008721">
    <property type="term" value="F:D-serine ammonia-lyase activity"/>
    <property type="evidence" value="ECO:0007669"/>
    <property type="project" value="UniProtKB-EC"/>
</dbReference>
<dbReference type="GO" id="GO:0006563">
    <property type="term" value="P:L-serine metabolic process"/>
    <property type="evidence" value="ECO:0007669"/>
    <property type="project" value="UniProtKB-ARBA"/>
</dbReference>
<dbReference type="GO" id="GO:0018114">
    <property type="term" value="F:threonine racemase activity"/>
    <property type="evidence" value="ECO:0007669"/>
    <property type="project" value="TreeGrafter"/>
</dbReference>
<evidence type="ECO:0000256" key="7">
    <source>
        <dbReference type="ARBA" id="ARBA00022842"/>
    </source>
</evidence>
<dbReference type="Pfam" id="PF00291">
    <property type="entry name" value="PALP"/>
    <property type="match status" value="1"/>
</dbReference>
<evidence type="ECO:0000313" key="23">
    <source>
        <dbReference type="Proteomes" id="UP000596742"/>
    </source>
</evidence>
<evidence type="ECO:0000256" key="5">
    <source>
        <dbReference type="ARBA" id="ARBA00010869"/>
    </source>
</evidence>
<dbReference type="GO" id="GO:0030378">
    <property type="term" value="F:serine racemase activity"/>
    <property type="evidence" value="ECO:0007669"/>
    <property type="project" value="UniProtKB-EC"/>
</dbReference>
<dbReference type="EMBL" id="UYJE01003803">
    <property type="protein sequence ID" value="VDI22574.1"/>
    <property type="molecule type" value="Genomic_DNA"/>
</dbReference>
<dbReference type="PANTHER" id="PTHR43050:SF1">
    <property type="entry name" value="SERINE RACEMASE"/>
    <property type="match status" value="1"/>
</dbReference>
<evidence type="ECO:0000256" key="2">
    <source>
        <dbReference type="ARBA" id="ARBA00001933"/>
    </source>
</evidence>
<dbReference type="GO" id="GO:0070179">
    <property type="term" value="P:D-serine biosynthetic process"/>
    <property type="evidence" value="ECO:0007669"/>
    <property type="project" value="TreeGrafter"/>
</dbReference>
<comment type="catalytic activity">
    <reaction evidence="11">
        <text>L-serine = pyruvate + NH4(+)</text>
        <dbReference type="Rhea" id="RHEA:19169"/>
        <dbReference type="ChEBI" id="CHEBI:15361"/>
        <dbReference type="ChEBI" id="CHEBI:28938"/>
        <dbReference type="ChEBI" id="CHEBI:33384"/>
        <dbReference type="EC" id="4.3.1.17"/>
    </reaction>
</comment>
<evidence type="ECO:0000256" key="11">
    <source>
        <dbReference type="ARBA" id="ARBA00049406"/>
    </source>
</evidence>
<evidence type="ECO:0000256" key="18">
    <source>
        <dbReference type="ARBA" id="ARBA00076108"/>
    </source>
</evidence>
<organism evidence="22 23">
    <name type="scientific">Mytilus galloprovincialis</name>
    <name type="common">Mediterranean mussel</name>
    <dbReference type="NCBI Taxonomy" id="29158"/>
    <lineage>
        <taxon>Eukaryota</taxon>
        <taxon>Metazoa</taxon>
        <taxon>Spiralia</taxon>
        <taxon>Lophotrochozoa</taxon>
        <taxon>Mollusca</taxon>
        <taxon>Bivalvia</taxon>
        <taxon>Autobranchia</taxon>
        <taxon>Pteriomorphia</taxon>
        <taxon>Mytilida</taxon>
        <taxon>Mytiloidea</taxon>
        <taxon>Mytilidae</taxon>
        <taxon>Mytilinae</taxon>
        <taxon>Mytilus</taxon>
    </lineage>
</organism>
<evidence type="ECO:0000256" key="9">
    <source>
        <dbReference type="ARBA" id="ARBA00023239"/>
    </source>
</evidence>
<protein>
    <recommendedName>
        <fullName evidence="17">Serine racemase</fullName>
        <ecNumber evidence="6">4.3.1.17</ecNumber>
        <ecNumber evidence="15">4.3.1.18</ecNumber>
        <ecNumber evidence="16">5.1.1.18</ecNumber>
    </recommendedName>
    <alternativeName>
        <fullName evidence="18">D-serine ammonia-lyase</fullName>
    </alternativeName>
    <alternativeName>
        <fullName evidence="20">D-serine dehydratase</fullName>
    </alternativeName>
    <alternativeName>
        <fullName evidence="19">L-serine ammonia-lyase</fullName>
    </alternativeName>
    <alternativeName>
        <fullName evidence="10">L-serine dehydratase</fullName>
    </alternativeName>
</protein>
<evidence type="ECO:0000256" key="6">
    <source>
        <dbReference type="ARBA" id="ARBA00012093"/>
    </source>
</evidence>
<keyword evidence="8" id="KW-0663">Pyridoxal phosphate</keyword>
<dbReference type="Gene3D" id="3.40.50.1100">
    <property type="match status" value="2"/>
</dbReference>
<dbReference type="GO" id="GO:0030170">
    <property type="term" value="F:pyridoxal phosphate binding"/>
    <property type="evidence" value="ECO:0007669"/>
    <property type="project" value="InterPro"/>
</dbReference>
<keyword evidence="7" id="KW-0460">Magnesium</keyword>
<evidence type="ECO:0000256" key="12">
    <source>
        <dbReference type="ARBA" id="ARBA00050422"/>
    </source>
</evidence>
<dbReference type="InterPro" id="IPR036052">
    <property type="entry name" value="TrpB-like_PALP_sf"/>
</dbReference>
<comment type="caution">
    <text evidence="22">The sequence shown here is derived from an EMBL/GenBank/DDBJ whole genome shotgun (WGS) entry which is preliminary data.</text>
</comment>
<keyword evidence="22" id="KW-0413">Isomerase</keyword>
<comment type="function">
    <text evidence="14">Catalyzes the synthesis of D-serine from L-serine. D-serine is a key coagonist with glutamate at NMDA receptors. Has dehydratase activity towards both L-serine and D-serine.</text>
</comment>
<dbReference type="GO" id="GO:0005524">
    <property type="term" value="F:ATP binding"/>
    <property type="evidence" value="ECO:0007669"/>
    <property type="project" value="TreeGrafter"/>
</dbReference>
<dbReference type="AlphaFoldDB" id="A0A8B6DP10"/>
<dbReference type="CDD" id="cd01562">
    <property type="entry name" value="Thr-dehyd"/>
    <property type="match status" value="1"/>
</dbReference>
<reference evidence="22" key="1">
    <citation type="submission" date="2018-11" db="EMBL/GenBank/DDBJ databases">
        <authorList>
            <person name="Alioto T."/>
            <person name="Alioto T."/>
        </authorList>
    </citation>
    <scope>NUCLEOTIDE SEQUENCE</scope>
</reference>
<gene>
    <name evidence="22" type="ORF">MGAL_10B053050</name>
</gene>
<accession>A0A8B6DP10</accession>
<evidence type="ECO:0000256" key="10">
    <source>
        <dbReference type="ARBA" id="ARBA00031418"/>
    </source>
</evidence>
<comment type="cofactor">
    <cofactor evidence="4">
        <name>Mg(2+)</name>
        <dbReference type="ChEBI" id="CHEBI:18420"/>
    </cofactor>
</comment>
<proteinExistence type="inferred from homology"/>
<evidence type="ECO:0000256" key="16">
    <source>
        <dbReference type="ARBA" id="ARBA00066592"/>
    </source>
</evidence>
<comment type="cofactor">
    <cofactor evidence="2">
        <name>pyridoxal 5'-phosphate</name>
        <dbReference type="ChEBI" id="CHEBI:597326"/>
    </cofactor>
</comment>
<evidence type="ECO:0000256" key="20">
    <source>
        <dbReference type="ARBA" id="ARBA00081761"/>
    </source>
</evidence>
<dbReference type="InterPro" id="IPR000634">
    <property type="entry name" value="Ser/Thr_deHydtase_PyrdxlP-BS"/>
</dbReference>
<dbReference type="SUPFAM" id="SSF53686">
    <property type="entry name" value="Tryptophan synthase beta subunit-like PLP-dependent enzymes"/>
    <property type="match status" value="1"/>
</dbReference>
<dbReference type="GO" id="GO:0003941">
    <property type="term" value="F:L-serine ammonia-lyase activity"/>
    <property type="evidence" value="ECO:0007669"/>
    <property type="project" value="UniProtKB-EC"/>
</dbReference>
<dbReference type="FunFam" id="3.40.50.1100:FF:000041">
    <property type="entry name" value="Threonine ammonia-lyase, variant"/>
    <property type="match status" value="1"/>
</dbReference>
<dbReference type="GO" id="GO:0000287">
    <property type="term" value="F:magnesium ion binding"/>
    <property type="evidence" value="ECO:0007669"/>
    <property type="project" value="TreeGrafter"/>
</dbReference>
<evidence type="ECO:0000256" key="1">
    <source>
        <dbReference type="ARBA" id="ARBA00001913"/>
    </source>
</evidence>
<evidence type="ECO:0000256" key="4">
    <source>
        <dbReference type="ARBA" id="ARBA00001946"/>
    </source>
</evidence>
<evidence type="ECO:0000313" key="22">
    <source>
        <dbReference type="EMBL" id="VDI22574.1"/>
    </source>
</evidence>
<dbReference type="EC" id="4.3.1.18" evidence="15"/>